<sequence length="207" mass="22390">MSNQPATYITYLHPTEGPAVVKQGFSWPGAIFGFIWAFVKRLPAAGAGLLAVEVLHILSQIYTDFGAVTGVLNVGVHVLIGAYGNRWRQAYLEQKGYVRQGWLRAETWEAALPMFHHSLAQASVDQLDEKISRMADKMDHMTALIENLQQQIAAGVSHDAALTTVAEAARLEAPAPAPPLLTSHAGPGEARPEVVLSAEREGEKPTS</sequence>
<feature type="compositionally biased region" description="Basic and acidic residues" evidence="1">
    <location>
        <begin position="198"/>
        <end position="207"/>
    </location>
</feature>
<organism evidence="2 3">
    <name type="scientific">Acanthopleuribacter pedis</name>
    <dbReference type="NCBI Taxonomy" id="442870"/>
    <lineage>
        <taxon>Bacteria</taxon>
        <taxon>Pseudomonadati</taxon>
        <taxon>Acidobacteriota</taxon>
        <taxon>Holophagae</taxon>
        <taxon>Acanthopleuribacterales</taxon>
        <taxon>Acanthopleuribacteraceae</taxon>
        <taxon>Acanthopleuribacter</taxon>
    </lineage>
</organism>
<comment type="caution">
    <text evidence="2">The sequence shown here is derived from an EMBL/GenBank/DDBJ whole genome shotgun (WGS) entry which is preliminary data.</text>
</comment>
<dbReference type="Proteomes" id="UP000664417">
    <property type="component" value="Unassembled WGS sequence"/>
</dbReference>
<dbReference type="Pfam" id="PF10947">
    <property type="entry name" value="DUF2628"/>
    <property type="match status" value="1"/>
</dbReference>
<feature type="region of interest" description="Disordered" evidence="1">
    <location>
        <begin position="175"/>
        <end position="207"/>
    </location>
</feature>
<dbReference type="AlphaFoldDB" id="A0A8J7QBH7"/>
<name>A0A8J7QBH7_9BACT</name>
<dbReference type="RefSeq" id="WP_207861376.1">
    <property type="nucleotide sequence ID" value="NZ_JAFREP010000024.1"/>
</dbReference>
<proteinExistence type="predicted"/>
<keyword evidence="3" id="KW-1185">Reference proteome</keyword>
<evidence type="ECO:0000313" key="3">
    <source>
        <dbReference type="Proteomes" id="UP000664417"/>
    </source>
</evidence>
<dbReference type="EMBL" id="JAFREP010000024">
    <property type="protein sequence ID" value="MBO1321402.1"/>
    <property type="molecule type" value="Genomic_DNA"/>
</dbReference>
<dbReference type="InterPro" id="IPR024399">
    <property type="entry name" value="DUF2628"/>
</dbReference>
<gene>
    <name evidence="2" type="ORF">J3U88_23170</name>
</gene>
<evidence type="ECO:0000256" key="1">
    <source>
        <dbReference type="SAM" id="MobiDB-lite"/>
    </source>
</evidence>
<evidence type="ECO:0000313" key="2">
    <source>
        <dbReference type="EMBL" id="MBO1321402.1"/>
    </source>
</evidence>
<reference evidence="2" key="1">
    <citation type="submission" date="2021-03" db="EMBL/GenBank/DDBJ databases">
        <authorList>
            <person name="Wang G."/>
        </authorList>
    </citation>
    <scope>NUCLEOTIDE SEQUENCE</scope>
    <source>
        <strain evidence="2">KCTC 12899</strain>
    </source>
</reference>
<accession>A0A8J7QBH7</accession>
<protein>
    <submittedName>
        <fullName evidence="2">DUF2628 domain-containing protein</fullName>
    </submittedName>
</protein>